<proteinExistence type="inferred from homology"/>
<dbReference type="Pfam" id="PF00276">
    <property type="entry name" value="Ribosomal_L23"/>
    <property type="match status" value="1"/>
</dbReference>
<name>A0A9X9LJ00_GULGU</name>
<reference evidence="5 6" key="1">
    <citation type="submission" date="2018-10" db="EMBL/GenBank/DDBJ databases">
        <authorList>
            <person name="Ekblom R."/>
            <person name="Jareborg N."/>
        </authorList>
    </citation>
    <scope>NUCLEOTIDE SEQUENCE [LARGE SCALE GENOMIC DNA]</scope>
    <source>
        <tissue evidence="5">Muscle</tissue>
    </source>
</reference>
<evidence type="ECO:0000313" key="5">
    <source>
        <dbReference type="EMBL" id="VCW69350.1"/>
    </source>
</evidence>
<feature type="non-terminal residue" evidence="5">
    <location>
        <position position="1"/>
    </location>
</feature>
<comment type="similarity">
    <text evidence="1">Belongs to the universal ribosomal protein uL23 family.</text>
</comment>
<dbReference type="EMBL" id="CYRY02004891">
    <property type="protein sequence ID" value="VCW69350.1"/>
    <property type="molecule type" value="Genomic_DNA"/>
</dbReference>
<keyword evidence="3" id="KW-0687">Ribonucleoprotein</keyword>
<dbReference type="Gene3D" id="3.30.70.330">
    <property type="match status" value="1"/>
</dbReference>
<feature type="region of interest" description="Disordered" evidence="4">
    <location>
        <begin position="1"/>
        <end position="49"/>
    </location>
</feature>
<comment type="caution">
    <text evidence="5">The sequence shown here is derived from an EMBL/GenBank/DDBJ whole genome shotgun (WGS) entry which is preliminary data.</text>
</comment>
<dbReference type="InterPro" id="IPR013025">
    <property type="entry name" value="Ribosomal_uL23-like"/>
</dbReference>
<dbReference type="GO" id="GO:0006412">
    <property type="term" value="P:translation"/>
    <property type="evidence" value="ECO:0007669"/>
    <property type="project" value="InterPro"/>
</dbReference>
<evidence type="ECO:0000256" key="2">
    <source>
        <dbReference type="ARBA" id="ARBA00022980"/>
    </source>
</evidence>
<keyword evidence="6" id="KW-1185">Reference proteome</keyword>
<dbReference type="InterPro" id="IPR012678">
    <property type="entry name" value="Ribosomal_uL23/eL15/eS24_sf"/>
</dbReference>
<dbReference type="AlphaFoldDB" id="A0A9X9LJ00"/>
<accession>A0A9X9LJ00</accession>
<evidence type="ECO:0000313" key="6">
    <source>
        <dbReference type="Proteomes" id="UP000269945"/>
    </source>
</evidence>
<dbReference type="Proteomes" id="UP000269945">
    <property type="component" value="Unassembled WGS sequence"/>
</dbReference>
<gene>
    <name evidence="5" type="ORF">BN2614_LOCUS1</name>
</gene>
<keyword evidence="2" id="KW-0689">Ribosomal protein</keyword>
<evidence type="ECO:0000256" key="3">
    <source>
        <dbReference type="ARBA" id="ARBA00023274"/>
    </source>
</evidence>
<organism evidence="5 6">
    <name type="scientific">Gulo gulo</name>
    <name type="common">Wolverine</name>
    <name type="synonym">Gluton</name>
    <dbReference type="NCBI Taxonomy" id="48420"/>
    <lineage>
        <taxon>Eukaryota</taxon>
        <taxon>Metazoa</taxon>
        <taxon>Chordata</taxon>
        <taxon>Craniata</taxon>
        <taxon>Vertebrata</taxon>
        <taxon>Euteleostomi</taxon>
        <taxon>Mammalia</taxon>
        <taxon>Eutheria</taxon>
        <taxon>Laurasiatheria</taxon>
        <taxon>Carnivora</taxon>
        <taxon>Caniformia</taxon>
        <taxon>Musteloidea</taxon>
        <taxon>Mustelidae</taxon>
        <taxon>Guloninae</taxon>
        <taxon>Gulo</taxon>
    </lineage>
</organism>
<evidence type="ECO:0000256" key="1">
    <source>
        <dbReference type="ARBA" id="ARBA00006700"/>
    </source>
</evidence>
<sequence length="94" mass="10764">RRSSYHPTFDSLRHYGSKGNPNSLRRVPPRETSLTPMPISSPLTTESAMKKTEDNNTLLFFVDVKTNKRQIKQAMKKLYDTDPGWGQGQHSEQT</sequence>
<dbReference type="GO" id="GO:0044391">
    <property type="term" value="C:ribosomal subunit"/>
    <property type="evidence" value="ECO:0007669"/>
    <property type="project" value="UniProtKB-ARBA"/>
</dbReference>
<dbReference type="GO" id="GO:0003735">
    <property type="term" value="F:structural constituent of ribosome"/>
    <property type="evidence" value="ECO:0007669"/>
    <property type="project" value="InterPro"/>
</dbReference>
<evidence type="ECO:0000256" key="4">
    <source>
        <dbReference type="SAM" id="MobiDB-lite"/>
    </source>
</evidence>
<dbReference type="InterPro" id="IPR012677">
    <property type="entry name" value="Nucleotide-bd_a/b_plait_sf"/>
</dbReference>
<dbReference type="PANTHER" id="PTHR11620">
    <property type="entry name" value="60S RIBOSOMAL PROTEIN L23A"/>
    <property type="match status" value="1"/>
</dbReference>
<protein>
    <submittedName>
        <fullName evidence="5">Uncharacterized protein</fullName>
    </submittedName>
</protein>
<dbReference type="SUPFAM" id="SSF54189">
    <property type="entry name" value="Ribosomal proteins S24e, L23 and L15e"/>
    <property type="match status" value="1"/>
</dbReference>